<organism evidence="1">
    <name type="scientific">Bacillus phage phiNIT1</name>
    <dbReference type="NCBI Taxonomy" id="207656"/>
    <lineage>
        <taxon>Viruses</taxon>
        <taxon>Duplodnaviria</taxon>
        <taxon>Heunggongvirae</taxon>
        <taxon>Uroviricota</taxon>
        <taxon>Caudoviricetes</taxon>
        <taxon>Herelleviridae</taxon>
        <taxon>Bastillevirinae</taxon>
        <taxon>Nitunavirus</taxon>
        <taxon>Nitunavirus NIT1</taxon>
    </lineage>
</organism>
<keyword evidence="3" id="KW-1185">Reference proteome</keyword>
<name>D0VXF3_9CAUD</name>
<sequence length="271" mass="31135">MTKRFFVEGAIAVWVPGNTPAYMIPKSFEWVSKDESSYFDQIPVVLVSKTAMDSVEYALPVLPDDLMEAIEGDAVVSDDDMEEGFDPDFAAILTDKNRSLIVVAEDEGYITRKSRLDPKTDYEVSSKAARYADELVEFDWDINVVEKESKEKTALEKFETPTEEVFIGITRRERKLKEILMNAIFDMGCNGNVEEIKYWISEMAPSSHTSEDLKDMDVDSLLQYLYDAVKQGWNDNHEVLGDGITRVYGGRHAKWMLFKKINKDRIVWFVY</sequence>
<reference evidence="1" key="1">
    <citation type="submission" date="2008-11" db="EMBL/GenBank/DDBJ databases">
        <title>Bacillus subtilis bacteriophage NIT1 partial genome sequence.</title>
        <authorList>
            <person name="Kimura K."/>
        </authorList>
    </citation>
    <scope>NUCLEOTIDE SEQUENCE [LARGE SCALE GENOMIC DNA]</scope>
</reference>
<proteinExistence type="predicted"/>
<dbReference type="Pfam" id="PF12227">
    <property type="entry name" value="DUF3603"/>
    <property type="match status" value="1"/>
</dbReference>
<dbReference type="RefSeq" id="YP_008318295.1">
    <property type="nucleotide sequence ID" value="NC_021856.1"/>
</dbReference>
<dbReference type="KEGG" id="vg:16511448"/>
<protein>
    <submittedName>
        <fullName evidence="1">Uncharacterized protein</fullName>
    </submittedName>
</protein>
<accession>D0VXF3</accession>
<dbReference type="EMBL" id="AB469692">
    <property type="protein sequence ID" value="BAI49174.1"/>
    <property type="molecule type" value="Genomic_DNA"/>
</dbReference>
<gene>
    <name evidence="2" type="primary">orf271</name>
</gene>
<dbReference type="EMBL" id="AP013029">
    <property type="protein sequence ID" value="BAN59527.1"/>
    <property type="molecule type" value="Genomic_DNA"/>
</dbReference>
<dbReference type="InterPro" id="IPR020909">
    <property type="entry name" value="UPF0736"/>
</dbReference>
<dbReference type="Proteomes" id="UP000014701">
    <property type="component" value="Segment"/>
</dbReference>
<evidence type="ECO:0000313" key="2">
    <source>
        <dbReference type="EMBL" id="BAN59527.1"/>
    </source>
</evidence>
<reference evidence="2 3" key="2">
    <citation type="submission" date="2013-02" db="EMBL/GenBank/DDBJ databases">
        <title>phiNIT1 genome sequensing.</title>
        <authorList>
            <person name="Ozaki T."/>
            <person name="Kaneko J."/>
        </authorList>
    </citation>
    <scope>NUCLEOTIDE SEQUENCE [LARGE SCALE GENOMIC DNA]</scope>
    <source>
        <strain evidence="2">PhiNIT1</strain>
    </source>
</reference>
<dbReference type="OrthoDB" id="7133at10239"/>
<dbReference type="GeneID" id="16511448"/>
<evidence type="ECO:0000313" key="3">
    <source>
        <dbReference type="Proteomes" id="UP000014701"/>
    </source>
</evidence>
<evidence type="ECO:0000313" key="1">
    <source>
        <dbReference type="EMBL" id="BAI49174.1"/>
    </source>
</evidence>